<accession>A0A4Y2TI43</accession>
<dbReference type="AlphaFoldDB" id="A0A4Y2TI43"/>
<gene>
    <name evidence="1" type="ORF">AVEN_190312_1</name>
</gene>
<evidence type="ECO:0000313" key="2">
    <source>
        <dbReference type="Proteomes" id="UP000499080"/>
    </source>
</evidence>
<proteinExistence type="predicted"/>
<protein>
    <submittedName>
        <fullName evidence="1">Uncharacterized protein</fullName>
    </submittedName>
</protein>
<evidence type="ECO:0000313" key="1">
    <source>
        <dbReference type="EMBL" id="GBO00259.1"/>
    </source>
</evidence>
<sequence>MLRFIQLNVLHNDFLRSHCTSRLPPSRVLKNPCTVSSIEELPSSIFPTSHQLHVIKEKGRGYRGTQELFCHNSYFALYFIEWSSSGSRVLESQNIA</sequence>
<organism evidence="1 2">
    <name type="scientific">Araneus ventricosus</name>
    <name type="common">Orbweaver spider</name>
    <name type="synonym">Epeira ventricosa</name>
    <dbReference type="NCBI Taxonomy" id="182803"/>
    <lineage>
        <taxon>Eukaryota</taxon>
        <taxon>Metazoa</taxon>
        <taxon>Ecdysozoa</taxon>
        <taxon>Arthropoda</taxon>
        <taxon>Chelicerata</taxon>
        <taxon>Arachnida</taxon>
        <taxon>Araneae</taxon>
        <taxon>Araneomorphae</taxon>
        <taxon>Entelegynae</taxon>
        <taxon>Araneoidea</taxon>
        <taxon>Araneidae</taxon>
        <taxon>Araneus</taxon>
    </lineage>
</organism>
<name>A0A4Y2TI43_ARAVE</name>
<dbReference type="Proteomes" id="UP000499080">
    <property type="component" value="Unassembled WGS sequence"/>
</dbReference>
<keyword evidence="2" id="KW-1185">Reference proteome</keyword>
<reference evidence="1 2" key="1">
    <citation type="journal article" date="2019" name="Sci. Rep.">
        <title>Orb-weaving spider Araneus ventricosus genome elucidates the spidroin gene catalogue.</title>
        <authorList>
            <person name="Kono N."/>
            <person name="Nakamura H."/>
            <person name="Ohtoshi R."/>
            <person name="Moran D.A.P."/>
            <person name="Shinohara A."/>
            <person name="Yoshida Y."/>
            <person name="Fujiwara M."/>
            <person name="Mori M."/>
            <person name="Tomita M."/>
            <person name="Arakawa K."/>
        </authorList>
    </citation>
    <scope>NUCLEOTIDE SEQUENCE [LARGE SCALE GENOMIC DNA]</scope>
</reference>
<dbReference type="EMBL" id="BGPR01028834">
    <property type="protein sequence ID" value="GBO00259.1"/>
    <property type="molecule type" value="Genomic_DNA"/>
</dbReference>
<comment type="caution">
    <text evidence="1">The sequence shown here is derived from an EMBL/GenBank/DDBJ whole genome shotgun (WGS) entry which is preliminary data.</text>
</comment>